<feature type="compositionally biased region" description="Polar residues" evidence="1">
    <location>
        <begin position="1"/>
        <end position="12"/>
    </location>
</feature>
<dbReference type="Gene3D" id="3.40.50.880">
    <property type="match status" value="1"/>
</dbReference>
<gene>
    <name evidence="2" type="primary">hchA_1</name>
    <name evidence="2" type="ORF">NCTC7878_01170</name>
</gene>
<dbReference type="GO" id="GO:0019172">
    <property type="term" value="F:glyoxalase III activity"/>
    <property type="evidence" value="ECO:0007669"/>
    <property type="project" value="UniProtKB-EC"/>
</dbReference>
<proteinExistence type="predicted"/>
<protein>
    <submittedName>
        <fullName evidence="2">Chaperone protein hchA</fullName>
        <ecNumber evidence="2">4.2.1.130</ecNumber>
    </submittedName>
</protein>
<name>A0A2X2M7K1_STAAU</name>
<dbReference type="InterPro" id="IPR029062">
    <property type="entry name" value="Class_I_gatase-like"/>
</dbReference>
<reference evidence="2 3" key="1">
    <citation type="submission" date="2018-06" db="EMBL/GenBank/DDBJ databases">
        <authorList>
            <consortium name="Pathogen Informatics"/>
            <person name="Doyle S."/>
        </authorList>
    </citation>
    <scope>NUCLEOTIDE SEQUENCE [LARGE SCALE GENOMIC DNA]</scope>
    <source>
        <strain evidence="2 3">NCTC7878</strain>
    </source>
</reference>
<dbReference type="EC" id="4.2.1.130" evidence="2"/>
<dbReference type="SUPFAM" id="SSF52317">
    <property type="entry name" value="Class I glutamine amidotransferase-like"/>
    <property type="match status" value="1"/>
</dbReference>
<evidence type="ECO:0000313" key="3">
    <source>
        <dbReference type="Proteomes" id="UP000249913"/>
    </source>
</evidence>
<feature type="region of interest" description="Disordered" evidence="1">
    <location>
        <begin position="1"/>
        <end position="26"/>
    </location>
</feature>
<keyword evidence="2" id="KW-0456">Lyase</keyword>
<accession>A0A2X2M7K1</accession>
<organism evidence="2 3">
    <name type="scientific">Staphylococcus aureus</name>
    <dbReference type="NCBI Taxonomy" id="1280"/>
    <lineage>
        <taxon>Bacteria</taxon>
        <taxon>Bacillati</taxon>
        <taxon>Bacillota</taxon>
        <taxon>Bacilli</taxon>
        <taxon>Bacillales</taxon>
        <taxon>Staphylococcaceae</taxon>
        <taxon>Staphylococcus</taxon>
    </lineage>
</organism>
<dbReference type="EMBL" id="UAUX01000006">
    <property type="protein sequence ID" value="SPZ97780.1"/>
    <property type="molecule type" value="Genomic_DNA"/>
</dbReference>
<evidence type="ECO:0000256" key="1">
    <source>
        <dbReference type="SAM" id="MobiDB-lite"/>
    </source>
</evidence>
<evidence type="ECO:0000313" key="2">
    <source>
        <dbReference type="EMBL" id="SPZ97780.1"/>
    </source>
</evidence>
<sequence>MSQDVNKLSKQPTPDKAEDNAFFPSPYSLSQYTAPKTDFDGVEHKGAYKDGKWKVLDDCLLKRDMYYWKMGKMFSTGNHPVEMLLPLHHLMEAGFDVDVATLSGYPAKFRIMGYAN</sequence>
<dbReference type="Proteomes" id="UP000249913">
    <property type="component" value="Unassembled WGS sequence"/>
</dbReference>
<dbReference type="AlphaFoldDB" id="A0A2X2M7K1"/>